<sequence>MTPSPRDSTARIGAVVLTWRDRVQTVECVTGLLASPAVTRVVVVDNEADGTIQDAFAPDDRIEFVELSANTGFAVGVNAGMKVLLADEEIDLLLVMNNDATLPVDDIDRLREALAADASLGVVGPRIVTPDGQRFSAGGIVNRLTWGIRQPRPGEQPDFLTWACVLLRRSTLETAGLLDERFFMYWEDVEYGFRLRERGIGFAEVADAVLTHAVSSSHSRAGSRILAYSSQAFRHFLTLHGGATTVTGLGRLSAKVLLTLAQGDRRGAAYVRAGWRLGSPAPDPAYPAINALP</sequence>
<feature type="domain" description="Glycosyltransferase 2-like" evidence="5">
    <location>
        <begin position="27"/>
        <end position="173"/>
    </location>
</feature>
<dbReference type="PANTHER" id="PTHR43179">
    <property type="entry name" value="RHAMNOSYLTRANSFERASE WBBL"/>
    <property type="match status" value="1"/>
</dbReference>
<proteinExistence type="inferred from homology"/>
<evidence type="ECO:0000256" key="2">
    <source>
        <dbReference type="ARBA" id="ARBA00006739"/>
    </source>
</evidence>
<evidence type="ECO:0000313" key="6">
    <source>
        <dbReference type="EMBL" id="KTS14176.1"/>
    </source>
</evidence>
<keyword evidence="4" id="KW-0808">Transferase</keyword>
<dbReference type="EMBL" id="LDRV01000005">
    <property type="protein sequence ID" value="KTS14176.1"/>
    <property type="molecule type" value="Genomic_DNA"/>
</dbReference>
<reference evidence="6 7" key="1">
    <citation type="journal article" date="2016" name="Front. Microbiol.">
        <title>Genomic Resource of Rice Seed Associated Bacteria.</title>
        <authorList>
            <person name="Midha S."/>
            <person name="Bansal K."/>
            <person name="Sharma S."/>
            <person name="Kumar N."/>
            <person name="Patil P.P."/>
            <person name="Chaudhry V."/>
            <person name="Patil P.B."/>
        </authorList>
    </citation>
    <scope>NUCLEOTIDE SEQUENCE [LARGE SCALE GENOMIC DNA]</scope>
    <source>
        <strain evidence="6 7">RSA3</strain>
    </source>
</reference>
<dbReference type="PATRIC" id="fig|2033.7.peg.2433"/>
<dbReference type="PANTHER" id="PTHR43179:SF12">
    <property type="entry name" value="GALACTOFURANOSYLTRANSFERASE GLFT2"/>
    <property type="match status" value="1"/>
</dbReference>
<comment type="caution">
    <text evidence="6">The sequence shown here is derived from an EMBL/GenBank/DDBJ whole genome shotgun (WGS) entry which is preliminary data.</text>
</comment>
<evidence type="ECO:0000259" key="5">
    <source>
        <dbReference type="Pfam" id="PF00535"/>
    </source>
</evidence>
<comment type="pathway">
    <text evidence="1">Cell wall biogenesis; cell wall polysaccharide biosynthesis.</text>
</comment>
<dbReference type="RefSeq" id="WP_058613010.1">
    <property type="nucleotide sequence ID" value="NZ_LDRV01000005.1"/>
</dbReference>
<dbReference type="InterPro" id="IPR029044">
    <property type="entry name" value="Nucleotide-diphossugar_trans"/>
</dbReference>
<name>A0A147FC79_MICTE</name>
<evidence type="ECO:0000256" key="3">
    <source>
        <dbReference type="ARBA" id="ARBA00022676"/>
    </source>
</evidence>
<evidence type="ECO:0000256" key="1">
    <source>
        <dbReference type="ARBA" id="ARBA00004776"/>
    </source>
</evidence>
<gene>
    <name evidence="6" type="ORF">RSA3_01360</name>
</gene>
<organism evidence="6 7">
    <name type="scientific">Microbacterium testaceum</name>
    <name type="common">Aureobacterium testaceum</name>
    <name type="synonym">Brevibacterium testaceum</name>
    <dbReference type="NCBI Taxonomy" id="2033"/>
    <lineage>
        <taxon>Bacteria</taxon>
        <taxon>Bacillati</taxon>
        <taxon>Actinomycetota</taxon>
        <taxon>Actinomycetes</taxon>
        <taxon>Micrococcales</taxon>
        <taxon>Microbacteriaceae</taxon>
        <taxon>Microbacterium</taxon>
    </lineage>
</organism>
<evidence type="ECO:0000313" key="7">
    <source>
        <dbReference type="Proteomes" id="UP000072189"/>
    </source>
</evidence>
<dbReference type="GO" id="GO:0016757">
    <property type="term" value="F:glycosyltransferase activity"/>
    <property type="evidence" value="ECO:0007669"/>
    <property type="project" value="UniProtKB-KW"/>
</dbReference>
<dbReference type="Gene3D" id="3.90.550.10">
    <property type="entry name" value="Spore Coat Polysaccharide Biosynthesis Protein SpsA, Chain A"/>
    <property type="match status" value="1"/>
</dbReference>
<protein>
    <recommendedName>
        <fullName evidence="5">Glycosyltransferase 2-like domain-containing protein</fullName>
    </recommendedName>
</protein>
<evidence type="ECO:0000256" key="4">
    <source>
        <dbReference type="ARBA" id="ARBA00022679"/>
    </source>
</evidence>
<comment type="similarity">
    <text evidence="2">Belongs to the glycosyltransferase 2 family.</text>
</comment>
<dbReference type="Pfam" id="PF00535">
    <property type="entry name" value="Glycos_transf_2"/>
    <property type="match status" value="1"/>
</dbReference>
<dbReference type="Proteomes" id="UP000072189">
    <property type="component" value="Unassembled WGS sequence"/>
</dbReference>
<dbReference type="AlphaFoldDB" id="A0A147FC79"/>
<accession>A0A147FC79</accession>
<dbReference type="InterPro" id="IPR001173">
    <property type="entry name" value="Glyco_trans_2-like"/>
</dbReference>
<keyword evidence="3" id="KW-0328">Glycosyltransferase</keyword>
<dbReference type="SUPFAM" id="SSF53448">
    <property type="entry name" value="Nucleotide-diphospho-sugar transferases"/>
    <property type="match status" value="1"/>
</dbReference>